<reference evidence="10 11" key="1">
    <citation type="submission" date="2017-04" db="EMBL/GenBank/DDBJ databases">
        <authorList>
            <person name="Afonso C.L."/>
            <person name="Miller P.J."/>
            <person name="Scott M.A."/>
            <person name="Spackman E."/>
            <person name="Goraichik I."/>
            <person name="Dimitrov K.M."/>
            <person name="Suarez D.L."/>
            <person name="Swayne D.E."/>
        </authorList>
    </citation>
    <scope>NUCLEOTIDE SEQUENCE [LARGE SCALE GENOMIC DNA]</scope>
    <source>
        <strain evidence="10 11">11</strain>
    </source>
</reference>
<evidence type="ECO:0000256" key="8">
    <source>
        <dbReference type="RuleBase" id="RU362011"/>
    </source>
</evidence>
<organism evidence="10 11">
    <name type="scientific">Paenibacillus aquistagni</name>
    <dbReference type="NCBI Taxonomy" id="1852522"/>
    <lineage>
        <taxon>Bacteria</taxon>
        <taxon>Bacillati</taxon>
        <taxon>Bacillota</taxon>
        <taxon>Bacilli</taxon>
        <taxon>Bacillales</taxon>
        <taxon>Paenibacillaceae</taxon>
        <taxon>Paenibacillus</taxon>
    </lineage>
</organism>
<comment type="similarity">
    <text evidence="2 8">Belongs to the SLC41A transporter family.</text>
</comment>
<proteinExistence type="inferred from homology"/>
<keyword evidence="7 8" id="KW-0472">Membrane</keyword>
<evidence type="ECO:0000256" key="3">
    <source>
        <dbReference type="ARBA" id="ARBA00022448"/>
    </source>
</evidence>
<evidence type="ECO:0000313" key="11">
    <source>
        <dbReference type="Proteomes" id="UP000193834"/>
    </source>
</evidence>
<dbReference type="RefSeq" id="WP_085496198.1">
    <property type="nucleotide sequence ID" value="NZ_FXAZ01000005.1"/>
</dbReference>
<dbReference type="SUPFAM" id="SSF161093">
    <property type="entry name" value="MgtE membrane domain-like"/>
    <property type="match status" value="1"/>
</dbReference>
<evidence type="ECO:0000256" key="5">
    <source>
        <dbReference type="ARBA" id="ARBA00022842"/>
    </source>
</evidence>
<dbReference type="STRING" id="1852522.SAMN06295960_3440"/>
<dbReference type="Pfam" id="PF00571">
    <property type="entry name" value="CBS"/>
    <property type="match status" value="2"/>
</dbReference>
<dbReference type="Gene3D" id="3.10.580.10">
    <property type="entry name" value="CBS-domain"/>
    <property type="match status" value="1"/>
</dbReference>
<dbReference type="PROSITE" id="PS51371">
    <property type="entry name" value="CBS"/>
    <property type="match status" value="1"/>
</dbReference>
<comment type="function">
    <text evidence="8">Acts as a magnesium transporter.</text>
</comment>
<dbReference type="GO" id="GO:0015095">
    <property type="term" value="F:magnesium ion transmembrane transporter activity"/>
    <property type="evidence" value="ECO:0007669"/>
    <property type="project" value="UniProtKB-UniRule"/>
</dbReference>
<evidence type="ECO:0000256" key="1">
    <source>
        <dbReference type="ARBA" id="ARBA00004141"/>
    </source>
</evidence>
<evidence type="ECO:0000256" key="2">
    <source>
        <dbReference type="ARBA" id="ARBA00009749"/>
    </source>
</evidence>
<dbReference type="InterPro" id="IPR000644">
    <property type="entry name" value="CBS_dom"/>
</dbReference>
<evidence type="ECO:0000259" key="9">
    <source>
        <dbReference type="PROSITE" id="PS51371"/>
    </source>
</evidence>
<dbReference type="GO" id="GO:0005886">
    <property type="term" value="C:plasma membrane"/>
    <property type="evidence" value="ECO:0007669"/>
    <property type="project" value="UniProtKB-SubCell"/>
</dbReference>
<evidence type="ECO:0000256" key="4">
    <source>
        <dbReference type="ARBA" id="ARBA00022692"/>
    </source>
</evidence>
<dbReference type="InterPro" id="IPR046342">
    <property type="entry name" value="CBS_dom_sf"/>
</dbReference>
<dbReference type="Gene3D" id="1.25.60.10">
    <property type="entry name" value="MgtE N-terminal domain-like"/>
    <property type="match status" value="1"/>
</dbReference>
<dbReference type="InterPro" id="IPR006669">
    <property type="entry name" value="MgtE_transporter"/>
</dbReference>
<keyword evidence="4 8" id="KW-0812">Transmembrane</keyword>
<dbReference type="Gene3D" id="1.10.357.20">
    <property type="entry name" value="SLC41 divalent cation transporters, integral membrane domain"/>
    <property type="match status" value="1"/>
</dbReference>
<keyword evidence="5 8" id="KW-0460">Magnesium</keyword>
<keyword evidence="6 8" id="KW-1133">Transmembrane helix</keyword>
<keyword evidence="8" id="KW-1003">Cell membrane</keyword>
<dbReference type="SUPFAM" id="SSF158791">
    <property type="entry name" value="MgtE N-terminal domain-like"/>
    <property type="match status" value="1"/>
</dbReference>
<comment type="subcellular location">
    <subcellularLocation>
        <location evidence="8">Cell membrane</location>
        <topology evidence="8">Multi-pass membrane protein</topology>
    </subcellularLocation>
    <subcellularLocation>
        <location evidence="1">Membrane</location>
        <topology evidence="1">Multi-pass membrane protein</topology>
    </subcellularLocation>
</comment>
<dbReference type="Pfam" id="PF01769">
    <property type="entry name" value="MgtE"/>
    <property type="match status" value="1"/>
</dbReference>
<dbReference type="OrthoDB" id="9790355at2"/>
<dbReference type="NCBIfam" id="TIGR00400">
    <property type="entry name" value="mgtE"/>
    <property type="match status" value="1"/>
</dbReference>
<dbReference type="InterPro" id="IPR036739">
    <property type="entry name" value="SLC41_membr_dom_sf"/>
</dbReference>
<evidence type="ECO:0000256" key="6">
    <source>
        <dbReference type="ARBA" id="ARBA00022989"/>
    </source>
</evidence>
<name>A0A1X7LHS8_9BACL</name>
<evidence type="ECO:0000313" key="10">
    <source>
        <dbReference type="EMBL" id="SMG53097.1"/>
    </source>
</evidence>
<gene>
    <name evidence="10" type="ORF">SAMN06295960_3440</name>
</gene>
<dbReference type="PANTHER" id="PTHR41394:SF8">
    <property type="entry name" value="MAGNESIUM TRANSPORTER MGTE"/>
    <property type="match status" value="1"/>
</dbReference>
<feature type="transmembrane region" description="Helical" evidence="8">
    <location>
        <begin position="312"/>
        <end position="336"/>
    </location>
</feature>
<feature type="transmembrane region" description="Helical" evidence="8">
    <location>
        <begin position="418"/>
        <end position="440"/>
    </location>
</feature>
<dbReference type="CDD" id="cd04606">
    <property type="entry name" value="CBS_pair_Mg_transporter"/>
    <property type="match status" value="1"/>
</dbReference>
<dbReference type="InterPro" id="IPR038076">
    <property type="entry name" value="MgtE_N_sf"/>
</dbReference>
<dbReference type="AlphaFoldDB" id="A0A1X7LHS8"/>
<dbReference type="SMART" id="SM00924">
    <property type="entry name" value="MgtE_N"/>
    <property type="match status" value="1"/>
</dbReference>
<dbReference type="InterPro" id="IPR006668">
    <property type="entry name" value="Mg_transptr_MgtE_intracell_dom"/>
</dbReference>
<keyword evidence="11" id="KW-1185">Reference proteome</keyword>
<dbReference type="SMART" id="SM00116">
    <property type="entry name" value="CBS"/>
    <property type="match status" value="2"/>
</dbReference>
<dbReference type="SUPFAM" id="SSF54631">
    <property type="entry name" value="CBS-domain pair"/>
    <property type="match status" value="1"/>
</dbReference>
<accession>A0A1X7LHS8</accession>
<dbReference type="Proteomes" id="UP000193834">
    <property type="component" value="Unassembled WGS sequence"/>
</dbReference>
<comment type="subunit">
    <text evidence="8">Homodimer.</text>
</comment>
<feature type="domain" description="CBS" evidence="9">
    <location>
        <begin position="199"/>
        <end position="255"/>
    </location>
</feature>
<dbReference type="Pfam" id="PF03448">
    <property type="entry name" value="MgtE_N"/>
    <property type="match status" value="1"/>
</dbReference>
<dbReference type="GO" id="GO:0046872">
    <property type="term" value="F:metal ion binding"/>
    <property type="evidence" value="ECO:0007669"/>
    <property type="project" value="UniProtKB-KW"/>
</dbReference>
<keyword evidence="8" id="KW-0479">Metal-binding</keyword>
<dbReference type="PANTHER" id="PTHR41394">
    <property type="entry name" value="MAGNESIUM TRANSPORTER MGTE"/>
    <property type="match status" value="1"/>
</dbReference>
<feature type="transmembrane region" description="Helical" evidence="8">
    <location>
        <begin position="357"/>
        <end position="378"/>
    </location>
</feature>
<evidence type="ECO:0000256" key="7">
    <source>
        <dbReference type="ARBA" id="ARBA00023136"/>
    </source>
</evidence>
<feature type="transmembrane region" description="Helical" evidence="8">
    <location>
        <begin position="384"/>
        <end position="406"/>
    </location>
</feature>
<keyword evidence="3 8" id="KW-0813">Transport</keyword>
<sequence length="447" mass="49912">MVQQWVVKELKKRLVEQHQERLHEFLSRYQPYDIAQMMLDLKEHEQFDLINSMSAAFAAEVLEYVEPEVQYHILDRAEERTALILNELSSDKVVDLMLAIHPHQAQILLKLLPDEHRLKIEALMRYPEKTAGSLATIDYIAVRSNWTVEHTLQHIRKVGQDAEMIAYIYIMDSIGRLVGIASLKDVILADGGLCIEAIMKKDLITVPAQMDQQEVAQQLSNYDLVALPVVTEEHRMIGMITVDDLIDVIHEEATEDIQKLGGSEPLNVPYFEASIWSIFKKRLPWLLILFVAEAYTGTVLKHFEDTLEQVVALAFFVPLLVGTGGNTGTQVVATIIRAVGVGEVKFKDIFRVIKREATVGLCLGLMMGVAGLIRASILGVGFEVAQVVAITMLCIVVWSSIIASALPLIIRKLKLDPAVVSGPFITTFVDGTGLVIYFMVAKAVLNL</sequence>
<dbReference type="InterPro" id="IPR006667">
    <property type="entry name" value="SLC41_membr_dom"/>
</dbReference>
<dbReference type="EMBL" id="FXAZ01000005">
    <property type="protein sequence ID" value="SMG53097.1"/>
    <property type="molecule type" value="Genomic_DNA"/>
</dbReference>
<feature type="transmembrane region" description="Helical" evidence="8">
    <location>
        <begin position="283"/>
        <end position="300"/>
    </location>
</feature>
<protein>
    <recommendedName>
        <fullName evidence="8">Magnesium transporter MgtE</fullName>
    </recommendedName>
</protein>